<keyword evidence="3 9" id="KW-0732">Signal</keyword>
<evidence type="ECO:0000256" key="5">
    <source>
        <dbReference type="ARBA" id="ARBA00023180"/>
    </source>
</evidence>
<dbReference type="InterPro" id="IPR029018">
    <property type="entry name" value="Hex-like_dom2"/>
</dbReference>
<protein>
    <recommendedName>
        <fullName evidence="7">Beta-hexosaminidase</fullName>
        <ecNumber evidence="7">3.2.1.52</ecNumber>
    </recommendedName>
</protein>
<evidence type="ECO:0000256" key="8">
    <source>
        <dbReference type="PIRSR" id="PIRSR001093-1"/>
    </source>
</evidence>
<dbReference type="Proteomes" id="UP000663852">
    <property type="component" value="Unassembled WGS sequence"/>
</dbReference>
<dbReference type="GO" id="GO:0004563">
    <property type="term" value="F:beta-N-acetylhexosaminidase activity"/>
    <property type="evidence" value="ECO:0007669"/>
    <property type="project" value="UniProtKB-EC"/>
</dbReference>
<evidence type="ECO:0000256" key="9">
    <source>
        <dbReference type="SAM" id="SignalP"/>
    </source>
</evidence>
<evidence type="ECO:0000256" key="7">
    <source>
        <dbReference type="PIRNR" id="PIRNR001093"/>
    </source>
</evidence>
<feature type="active site" description="Proton donor" evidence="8">
    <location>
        <position position="350"/>
    </location>
</feature>
<dbReference type="FunFam" id="3.20.20.80:FF:000063">
    <property type="entry name" value="Beta-hexosaminidase"/>
    <property type="match status" value="1"/>
</dbReference>
<organism evidence="12 13">
    <name type="scientific">Adineta ricciae</name>
    <name type="common">Rotifer</name>
    <dbReference type="NCBI Taxonomy" id="249248"/>
    <lineage>
        <taxon>Eukaryota</taxon>
        <taxon>Metazoa</taxon>
        <taxon>Spiralia</taxon>
        <taxon>Gnathifera</taxon>
        <taxon>Rotifera</taxon>
        <taxon>Eurotatoria</taxon>
        <taxon>Bdelloidea</taxon>
        <taxon>Adinetida</taxon>
        <taxon>Adinetidae</taxon>
        <taxon>Adineta</taxon>
    </lineage>
</organism>
<reference evidence="12" key="1">
    <citation type="submission" date="2021-02" db="EMBL/GenBank/DDBJ databases">
        <authorList>
            <person name="Nowell W R."/>
        </authorList>
    </citation>
    <scope>NUCLEOTIDE SEQUENCE</scope>
</reference>
<dbReference type="PANTHER" id="PTHR22600:SF26">
    <property type="entry name" value="BETA-N-ACETYLHEXOSAMINIDASE"/>
    <property type="match status" value="1"/>
</dbReference>
<evidence type="ECO:0000256" key="4">
    <source>
        <dbReference type="ARBA" id="ARBA00022801"/>
    </source>
</evidence>
<dbReference type="EMBL" id="CAJNOJ010000272">
    <property type="protein sequence ID" value="CAF1359030.1"/>
    <property type="molecule type" value="Genomic_DNA"/>
</dbReference>
<evidence type="ECO:0000256" key="6">
    <source>
        <dbReference type="ARBA" id="ARBA00023295"/>
    </source>
</evidence>
<dbReference type="InterPro" id="IPR017853">
    <property type="entry name" value="GH"/>
</dbReference>
<evidence type="ECO:0000259" key="10">
    <source>
        <dbReference type="Pfam" id="PF00728"/>
    </source>
</evidence>
<dbReference type="InterPro" id="IPR015883">
    <property type="entry name" value="Glyco_hydro_20_cat"/>
</dbReference>
<dbReference type="GO" id="GO:0030203">
    <property type="term" value="P:glycosaminoglycan metabolic process"/>
    <property type="evidence" value="ECO:0007669"/>
    <property type="project" value="TreeGrafter"/>
</dbReference>
<evidence type="ECO:0000313" key="12">
    <source>
        <dbReference type="EMBL" id="CAF1359030.1"/>
    </source>
</evidence>
<dbReference type="Gene3D" id="3.30.379.10">
    <property type="entry name" value="Chitobiase/beta-hexosaminidase domain 2-like"/>
    <property type="match status" value="1"/>
</dbReference>
<comment type="catalytic activity">
    <reaction evidence="1 7">
        <text>Hydrolysis of terminal non-reducing N-acetyl-D-hexosamine residues in N-acetyl-beta-D-hexosaminides.</text>
        <dbReference type="EC" id="3.2.1.52"/>
    </reaction>
</comment>
<dbReference type="PRINTS" id="PR00738">
    <property type="entry name" value="GLHYDRLASE20"/>
</dbReference>
<evidence type="ECO:0000256" key="1">
    <source>
        <dbReference type="ARBA" id="ARBA00001231"/>
    </source>
</evidence>
<evidence type="ECO:0000313" key="13">
    <source>
        <dbReference type="Proteomes" id="UP000663852"/>
    </source>
</evidence>
<keyword evidence="4 7" id="KW-0378">Hydrolase</keyword>
<evidence type="ECO:0000256" key="3">
    <source>
        <dbReference type="ARBA" id="ARBA00022729"/>
    </source>
</evidence>
<dbReference type="InterPro" id="IPR025705">
    <property type="entry name" value="Beta_hexosaminidase_sua/sub"/>
</dbReference>
<feature type="domain" description="Beta-hexosaminidase eukaryotic type N-terminal" evidence="11">
    <location>
        <begin position="46"/>
        <end position="166"/>
    </location>
</feature>
<keyword evidence="5" id="KW-0325">Glycoprotein</keyword>
<comment type="caution">
    <text evidence="12">The sequence shown here is derived from an EMBL/GenBank/DDBJ whole genome shotgun (WGS) entry which is preliminary data.</text>
</comment>
<feature type="signal peptide" evidence="9">
    <location>
        <begin position="1"/>
        <end position="18"/>
    </location>
</feature>
<dbReference type="Pfam" id="PF14845">
    <property type="entry name" value="Glycohydro_20b2"/>
    <property type="match status" value="1"/>
</dbReference>
<comment type="similarity">
    <text evidence="2 7">Belongs to the glycosyl hydrolase 20 family.</text>
</comment>
<feature type="chain" id="PRO_5032870476" description="Beta-hexosaminidase" evidence="9">
    <location>
        <begin position="19"/>
        <end position="578"/>
    </location>
</feature>
<dbReference type="GO" id="GO:0005975">
    <property type="term" value="P:carbohydrate metabolic process"/>
    <property type="evidence" value="ECO:0007669"/>
    <property type="project" value="InterPro"/>
</dbReference>
<dbReference type="AlphaFoldDB" id="A0A815I0S7"/>
<dbReference type="SUPFAM" id="SSF51445">
    <property type="entry name" value="(Trans)glycosidases"/>
    <property type="match status" value="1"/>
</dbReference>
<evidence type="ECO:0000256" key="2">
    <source>
        <dbReference type="ARBA" id="ARBA00006285"/>
    </source>
</evidence>
<dbReference type="Gene3D" id="3.20.20.80">
    <property type="entry name" value="Glycosidases"/>
    <property type="match status" value="1"/>
</dbReference>
<dbReference type="EC" id="3.2.1.52" evidence="7"/>
<proteinExistence type="inferred from homology"/>
<evidence type="ECO:0000259" key="11">
    <source>
        <dbReference type="Pfam" id="PF14845"/>
    </source>
</evidence>
<dbReference type="Pfam" id="PF00728">
    <property type="entry name" value="Glyco_hydro_20"/>
    <property type="match status" value="1"/>
</dbReference>
<gene>
    <name evidence="12" type="ORF">EDS130_LOCUS33709</name>
</gene>
<dbReference type="OrthoDB" id="428480at2759"/>
<name>A0A815I0S7_ADIRI</name>
<dbReference type="PIRSF" id="PIRSF001093">
    <property type="entry name" value="B-hxosamndse_ab_euk"/>
    <property type="match status" value="1"/>
</dbReference>
<dbReference type="PANTHER" id="PTHR22600">
    <property type="entry name" value="BETA-HEXOSAMINIDASE"/>
    <property type="match status" value="1"/>
</dbReference>
<keyword evidence="6 7" id="KW-0326">Glycosidase</keyword>
<sequence length="578" mass="66039">MVVVASTLLFIIVGVVIAFTTSHHKLTEDSATDGLPANNPIRQPWIWPLPQTWQRGNQTIEFSENVRFDFEGSSSILNKAVQRYQRLFFLKETHPMIPYNWSTTSTIVAYVLNKIHIQVQDISEELSIETDASYSLIILAAQYDRVQIKAKTVFGALYALETLSQIVRWSPVHQTFVIPNAPWNIIDYPKYKHRGLLLDTSRHYYDVQDLHKVIDTMSWNKMNVFHWHFLDATSFPYASKAYPQLANKGAYSPVHQYTNDDIRNLVQYAKERGVRVIPELEAPGHSTSWAYGIPEIVSCVNKVPYAGFTVQPPSGQLNIANSKTKEVVNTIIDELSELFPDSWFHASGDEVIMNCWTNDTQIVSYLAERNMTIMELFRSFVIDMQNHIRSRHKTVMVWQEMLLEYNFTLPTDTIVQIWIGSSGVKAATQKGYKTVVSSSDYWYLDTGYGKPRSNPYSNVPGAGYNHWNRVYSYDIRANLTEDEANLIQGGEVCMWSELADRTNFEGKIWPRAAAAGERLWSGYETPTGETIASDDAILRLLPWRELMVLRGTMASPLNQGFCTRNPLDCFQVEHIQTA</sequence>
<dbReference type="InterPro" id="IPR029019">
    <property type="entry name" value="HEX_eukaryotic_N"/>
</dbReference>
<accession>A0A815I0S7</accession>
<feature type="domain" description="Glycoside hydrolase family 20 catalytic" evidence="10">
    <location>
        <begin position="191"/>
        <end position="522"/>
    </location>
</feature>
<dbReference type="SUPFAM" id="SSF55545">
    <property type="entry name" value="beta-N-acetylhexosaminidase-like domain"/>
    <property type="match status" value="1"/>
</dbReference>
<dbReference type="GO" id="GO:0016020">
    <property type="term" value="C:membrane"/>
    <property type="evidence" value="ECO:0007669"/>
    <property type="project" value="TreeGrafter"/>
</dbReference>